<evidence type="ECO:0000313" key="4">
    <source>
        <dbReference type="WBParaSite" id="nOo.2.0.1.t13493-RA"/>
    </source>
</evidence>
<keyword evidence="1" id="KW-0732">Signal</keyword>
<evidence type="ECO:0000313" key="3">
    <source>
        <dbReference type="Proteomes" id="UP000271087"/>
    </source>
</evidence>
<dbReference type="AlphaFoldDB" id="A0A182EZ84"/>
<gene>
    <name evidence="2" type="ORF">NOO_LOCUS13493</name>
</gene>
<dbReference type="EMBL" id="UYRW01015824">
    <property type="protein sequence ID" value="VDN02473.1"/>
    <property type="molecule type" value="Genomic_DNA"/>
</dbReference>
<feature type="chain" id="PRO_5043137677" evidence="1">
    <location>
        <begin position="21"/>
        <end position="72"/>
    </location>
</feature>
<evidence type="ECO:0000313" key="2">
    <source>
        <dbReference type="EMBL" id="VDN02473.1"/>
    </source>
</evidence>
<organism evidence="4">
    <name type="scientific">Onchocerca ochengi</name>
    <name type="common">Filarial nematode worm</name>
    <dbReference type="NCBI Taxonomy" id="42157"/>
    <lineage>
        <taxon>Eukaryota</taxon>
        <taxon>Metazoa</taxon>
        <taxon>Ecdysozoa</taxon>
        <taxon>Nematoda</taxon>
        <taxon>Chromadorea</taxon>
        <taxon>Rhabditida</taxon>
        <taxon>Spirurina</taxon>
        <taxon>Spiruromorpha</taxon>
        <taxon>Filarioidea</taxon>
        <taxon>Onchocercidae</taxon>
        <taxon>Onchocerca</taxon>
    </lineage>
</organism>
<keyword evidence="3" id="KW-1185">Reference proteome</keyword>
<protein>
    <submittedName>
        <fullName evidence="4">Secreted protein</fullName>
    </submittedName>
</protein>
<sequence>MDFCGFYLFALLCTSICILSDSLKLPGPGDWIAITKILNLPYSPYFFPEIPLLIAPKRTKLFGLPPLFINPI</sequence>
<dbReference type="Proteomes" id="UP000271087">
    <property type="component" value="Unassembled WGS sequence"/>
</dbReference>
<dbReference type="WBParaSite" id="nOo.2.0.1.t13493-RA">
    <property type="protein sequence ID" value="nOo.2.0.1.t13493-RA"/>
    <property type="gene ID" value="nOo.2.0.1.g13493"/>
</dbReference>
<dbReference type="OrthoDB" id="10440582at2759"/>
<reference evidence="2 3" key="2">
    <citation type="submission" date="2018-08" db="EMBL/GenBank/DDBJ databases">
        <authorList>
            <person name="Laetsch R D."/>
            <person name="Stevens L."/>
            <person name="Kumar S."/>
            <person name="Blaxter L. M."/>
        </authorList>
    </citation>
    <scope>NUCLEOTIDE SEQUENCE [LARGE SCALE GENOMIC DNA]</scope>
</reference>
<accession>A0A182EZ84</accession>
<reference evidence="4" key="1">
    <citation type="submission" date="2016-06" db="UniProtKB">
        <authorList>
            <consortium name="WormBaseParasite"/>
        </authorList>
    </citation>
    <scope>IDENTIFICATION</scope>
</reference>
<feature type="signal peptide" evidence="1">
    <location>
        <begin position="1"/>
        <end position="20"/>
    </location>
</feature>
<proteinExistence type="predicted"/>
<name>A0A182EZ84_ONCOC</name>
<evidence type="ECO:0000256" key="1">
    <source>
        <dbReference type="SAM" id="SignalP"/>
    </source>
</evidence>